<reference evidence="2" key="1">
    <citation type="submission" date="2021-05" db="EMBL/GenBank/DDBJ databases">
        <authorList>
            <person name="Pietrasiak N."/>
            <person name="Ward R."/>
            <person name="Stajich J.E."/>
            <person name="Kurbessoian T."/>
        </authorList>
    </citation>
    <scope>NUCLEOTIDE SEQUENCE</scope>
    <source>
        <strain evidence="2">HA4357-MV3</strain>
    </source>
</reference>
<organism evidence="2 3">
    <name type="scientific">Pelatocladus maniniholoensis HA4357-MV3</name>
    <dbReference type="NCBI Taxonomy" id="1117104"/>
    <lineage>
        <taxon>Bacteria</taxon>
        <taxon>Bacillati</taxon>
        <taxon>Cyanobacteriota</taxon>
        <taxon>Cyanophyceae</taxon>
        <taxon>Nostocales</taxon>
        <taxon>Nostocaceae</taxon>
        <taxon>Pelatocladus</taxon>
    </lineage>
</organism>
<sequence>MISVKSSLFPLPLLVIVLLLNYGNLLVQPQAVASVKRNCDPIGRVLGDDDRTLKKGSVVCKGSSLNPKAGKLVTILCYQNQKVLQLAKGKVDDASSKCVPQAQIGQSGQCTPQSRGNCPKPKNPGSEEPTIISPYSSVILNPRPSISWHSVSRASSYVVKLEGKGVKWTRETRNTKFAYPSQSEALRFGSTYKLTVLAMSGDSPGSASSYALNMLPNSIAQQISSIVKQIQKLNLSPDEEARDLDTIYMSQKLITEAINVLLARINAGTTNPTLHRLLGDRYLEAGFPVNAEQAYTQASILAQSTDNAAELAKAEVGLQRSKLAQQS</sequence>
<comment type="caution">
    <text evidence="2">The sequence shown here is derived from an EMBL/GenBank/DDBJ whole genome shotgun (WGS) entry which is preliminary data.</text>
</comment>
<dbReference type="Proteomes" id="UP000813215">
    <property type="component" value="Unassembled WGS sequence"/>
</dbReference>
<proteinExistence type="predicted"/>
<accession>A0A9E3LUZ1</accession>
<dbReference type="AlphaFoldDB" id="A0A9E3LUZ1"/>
<evidence type="ECO:0000313" key="3">
    <source>
        <dbReference type="Proteomes" id="UP000813215"/>
    </source>
</evidence>
<reference evidence="2" key="2">
    <citation type="journal article" date="2022" name="Microbiol. Resour. Announc.">
        <title>Metagenome Sequencing to Explore Phylogenomics of Terrestrial Cyanobacteria.</title>
        <authorList>
            <person name="Ward R.D."/>
            <person name="Stajich J.E."/>
            <person name="Johansen J.R."/>
            <person name="Huntemann M."/>
            <person name="Clum A."/>
            <person name="Foster B."/>
            <person name="Foster B."/>
            <person name="Roux S."/>
            <person name="Palaniappan K."/>
            <person name="Varghese N."/>
            <person name="Mukherjee S."/>
            <person name="Reddy T.B.K."/>
            <person name="Daum C."/>
            <person name="Copeland A."/>
            <person name="Chen I.A."/>
            <person name="Ivanova N.N."/>
            <person name="Kyrpides N.C."/>
            <person name="Shapiro N."/>
            <person name="Eloe-Fadrosh E.A."/>
            <person name="Pietrasiak N."/>
        </authorList>
    </citation>
    <scope>NUCLEOTIDE SEQUENCE</scope>
    <source>
        <strain evidence="2">HA4357-MV3</strain>
    </source>
</reference>
<name>A0A9E3LUZ1_9NOST</name>
<feature type="region of interest" description="Disordered" evidence="1">
    <location>
        <begin position="104"/>
        <end position="131"/>
    </location>
</feature>
<gene>
    <name evidence="2" type="ORF">KME28_22130</name>
</gene>
<dbReference type="EMBL" id="JAHHHW010000127">
    <property type="protein sequence ID" value="MBW4434337.1"/>
    <property type="molecule type" value="Genomic_DNA"/>
</dbReference>
<evidence type="ECO:0000313" key="2">
    <source>
        <dbReference type="EMBL" id="MBW4434337.1"/>
    </source>
</evidence>
<protein>
    <recommendedName>
        <fullName evidence="4">Tetratricopeptide repeat protein</fullName>
    </recommendedName>
</protein>
<evidence type="ECO:0000256" key="1">
    <source>
        <dbReference type="SAM" id="MobiDB-lite"/>
    </source>
</evidence>
<evidence type="ECO:0008006" key="4">
    <source>
        <dbReference type="Google" id="ProtNLM"/>
    </source>
</evidence>
<feature type="compositionally biased region" description="Polar residues" evidence="1">
    <location>
        <begin position="104"/>
        <end position="116"/>
    </location>
</feature>